<keyword evidence="2" id="KW-1185">Reference proteome</keyword>
<dbReference type="Proteomes" id="UP000789405">
    <property type="component" value="Unassembled WGS sequence"/>
</dbReference>
<gene>
    <name evidence="1" type="ORF">DERYTH_LOCUS26100</name>
</gene>
<proteinExistence type="predicted"/>
<organism evidence="1 2">
    <name type="scientific">Dentiscutata erythropus</name>
    <dbReference type="NCBI Taxonomy" id="1348616"/>
    <lineage>
        <taxon>Eukaryota</taxon>
        <taxon>Fungi</taxon>
        <taxon>Fungi incertae sedis</taxon>
        <taxon>Mucoromycota</taxon>
        <taxon>Glomeromycotina</taxon>
        <taxon>Glomeromycetes</taxon>
        <taxon>Diversisporales</taxon>
        <taxon>Gigasporaceae</taxon>
        <taxon>Dentiscutata</taxon>
    </lineage>
</organism>
<dbReference type="AlphaFoldDB" id="A0A9N9K829"/>
<comment type="caution">
    <text evidence="1">The sequence shown here is derived from an EMBL/GenBank/DDBJ whole genome shotgun (WGS) entry which is preliminary data.</text>
</comment>
<name>A0A9N9K829_9GLOM</name>
<reference evidence="1" key="1">
    <citation type="submission" date="2021-06" db="EMBL/GenBank/DDBJ databases">
        <authorList>
            <person name="Kallberg Y."/>
            <person name="Tangrot J."/>
            <person name="Rosling A."/>
        </authorList>
    </citation>
    <scope>NUCLEOTIDE SEQUENCE</scope>
    <source>
        <strain evidence="1">MA453B</strain>
    </source>
</reference>
<accession>A0A9N9K829</accession>
<dbReference type="EMBL" id="CAJVPY010052424">
    <property type="protein sequence ID" value="CAG8815327.1"/>
    <property type="molecule type" value="Genomic_DNA"/>
</dbReference>
<protein>
    <submittedName>
        <fullName evidence="1">17796_t:CDS:1</fullName>
    </submittedName>
</protein>
<sequence>IANIFTHNEGFVSKNLIKKQKNKLNIKIDESKIDEIITARIIRNQSSPHYNEAFRRMKRSMNLFVNFKEDKNTQEHVAKIMGPSYRLSASEWTYR</sequence>
<evidence type="ECO:0000313" key="2">
    <source>
        <dbReference type="Proteomes" id="UP000789405"/>
    </source>
</evidence>
<evidence type="ECO:0000313" key="1">
    <source>
        <dbReference type="EMBL" id="CAG8815327.1"/>
    </source>
</evidence>
<feature type="non-terminal residue" evidence="1">
    <location>
        <position position="1"/>
    </location>
</feature>